<dbReference type="OrthoDB" id="63113at2759"/>
<dbReference type="AlphaFoldDB" id="A0A3F2XZ96"/>
<reference evidence="6 10" key="2">
    <citation type="journal article" date="2020" name="Appl. Microbiol. Biotechnol.">
        <title>Targeted gene deletion in Brettanomyces bruxellensis with an expression-free CRISPR-Cas9 system.</title>
        <authorList>
            <person name="Varela C."/>
            <person name="Bartel C."/>
            <person name="Onetto C."/>
            <person name="Borneman A."/>
        </authorList>
    </citation>
    <scope>NUCLEOTIDE SEQUENCE [LARGE SCALE GENOMIC DNA]</scope>
    <source>
        <strain evidence="6 10">AWRI1613</strain>
    </source>
</reference>
<feature type="transmembrane region" description="Helical" evidence="5">
    <location>
        <begin position="65"/>
        <end position="84"/>
    </location>
</feature>
<evidence type="ECO:0000256" key="4">
    <source>
        <dbReference type="ARBA" id="ARBA00023136"/>
    </source>
</evidence>
<dbReference type="EMBL" id="JABCYN010000003">
    <property type="protein sequence ID" value="KAF6016161.1"/>
    <property type="molecule type" value="Genomic_DNA"/>
</dbReference>
<organism evidence="8 9">
    <name type="scientific">Dekkera bruxellensis</name>
    <name type="common">Brettanomyces custersii</name>
    <dbReference type="NCBI Taxonomy" id="5007"/>
    <lineage>
        <taxon>Eukaryota</taxon>
        <taxon>Fungi</taxon>
        <taxon>Dikarya</taxon>
        <taxon>Ascomycota</taxon>
        <taxon>Saccharomycotina</taxon>
        <taxon>Pichiomycetes</taxon>
        <taxon>Pichiales</taxon>
        <taxon>Pichiaceae</taxon>
        <taxon>Brettanomyces</taxon>
    </lineage>
</organism>
<evidence type="ECO:0000256" key="2">
    <source>
        <dbReference type="ARBA" id="ARBA00022692"/>
    </source>
</evidence>
<reference evidence="7" key="3">
    <citation type="submission" date="2020-10" db="EMBL/GenBank/DDBJ databases">
        <authorList>
            <person name="Palmer J.M."/>
        </authorList>
    </citation>
    <scope>NUCLEOTIDE SEQUENCE</scope>
    <source>
        <strain evidence="7">UCD 2041</strain>
    </source>
</reference>
<evidence type="ECO:0000313" key="10">
    <source>
        <dbReference type="Proteomes" id="UP000568158"/>
    </source>
</evidence>
<dbReference type="InterPro" id="IPR004895">
    <property type="entry name" value="Prenylated_rab_accept_PRA1"/>
</dbReference>
<dbReference type="GO" id="GO:0005794">
    <property type="term" value="C:Golgi apparatus"/>
    <property type="evidence" value="ECO:0007669"/>
    <property type="project" value="TreeGrafter"/>
</dbReference>
<accession>A0A3F2XZ96</accession>
<comment type="similarity">
    <text evidence="5">Belongs to the PRA1 family.</text>
</comment>
<evidence type="ECO:0000313" key="8">
    <source>
        <dbReference type="EMBL" id="VUG16752.1"/>
    </source>
</evidence>
<evidence type="ECO:0000313" key="6">
    <source>
        <dbReference type="EMBL" id="KAF6016161.1"/>
    </source>
</evidence>
<evidence type="ECO:0000256" key="1">
    <source>
        <dbReference type="ARBA" id="ARBA00004141"/>
    </source>
</evidence>
<dbReference type="PANTHER" id="PTHR19317">
    <property type="entry name" value="PRENYLATED RAB ACCEPTOR 1-RELATED"/>
    <property type="match status" value="1"/>
</dbReference>
<dbReference type="Proteomes" id="UP000478008">
    <property type="component" value="Unassembled WGS sequence"/>
</dbReference>
<dbReference type="OMA" id="HASIMDK"/>
<evidence type="ECO:0000313" key="9">
    <source>
        <dbReference type="Proteomes" id="UP000478008"/>
    </source>
</evidence>
<name>A0A3F2XZ96_DEKBR</name>
<keyword evidence="9" id="KW-1185">Reference proteome</keyword>
<dbReference type="STRING" id="5007.A0A3F2XZ96"/>
<dbReference type="EMBL" id="CABFWN010000001">
    <property type="protein sequence ID" value="VUG16752.1"/>
    <property type="molecule type" value="Genomic_DNA"/>
</dbReference>
<evidence type="ECO:0000313" key="7">
    <source>
        <dbReference type="EMBL" id="QOU22834.1"/>
    </source>
</evidence>
<reference evidence="7" key="4">
    <citation type="journal article" name="BMC Genomics">
        <title>New genome assemblies reveal patterns of domestication and adaptation across Brettanomyces (Dekkera) species.</title>
        <authorList>
            <person name="Roach M.J."/>
            <person name="Borneman A.R."/>
        </authorList>
    </citation>
    <scope>NUCLEOTIDE SEQUENCE</scope>
    <source>
        <strain evidence="7">UCD 2041</strain>
    </source>
</reference>
<proteinExistence type="inferred from homology"/>
<feature type="transmembrane region" description="Helical" evidence="5">
    <location>
        <begin position="120"/>
        <end position="141"/>
    </location>
</feature>
<keyword evidence="4 5" id="KW-0472">Membrane</keyword>
<gene>
    <name evidence="8" type="primary">YIP3</name>
    <name evidence="7" type="ORF">BRETT_003020</name>
    <name evidence="8" type="ORF">DEBR0S1_24762G</name>
    <name evidence="6" type="ORF">HII12_000202</name>
</gene>
<protein>
    <recommendedName>
        <fullName evidence="5">PRA1 family protein</fullName>
    </recommendedName>
</protein>
<keyword evidence="3 5" id="KW-1133">Transmembrane helix</keyword>
<dbReference type="GO" id="GO:0016020">
    <property type="term" value="C:membrane"/>
    <property type="evidence" value="ECO:0007669"/>
    <property type="project" value="UniProtKB-SubCell"/>
</dbReference>
<comment type="subcellular location">
    <subcellularLocation>
        <location evidence="1 5">Membrane</location>
        <topology evidence="1 5">Multi-pass membrane protein</topology>
    </subcellularLocation>
</comment>
<keyword evidence="2 5" id="KW-0812">Transmembrane</keyword>
<dbReference type="Pfam" id="PF03208">
    <property type="entry name" value="PRA1"/>
    <property type="match status" value="1"/>
</dbReference>
<dbReference type="EMBL" id="CP063137">
    <property type="protein sequence ID" value="QOU22834.1"/>
    <property type="molecule type" value="Genomic_DNA"/>
</dbReference>
<evidence type="ECO:0000256" key="5">
    <source>
        <dbReference type="RuleBase" id="RU363107"/>
    </source>
</evidence>
<dbReference type="Proteomes" id="UP000568158">
    <property type="component" value="Unassembled WGS sequence"/>
</dbReference>
<sequence>MNSFVPAQFSTFTSNFNLDRFKSGPDGSFSSRFKDLRKPTDFLDVSRMSKPSSMSDLQSRISYNLGYFGSNYFLIIAIIALYMIVTNLPLLLLIVFDVASFYLINYFFGESDDLDLRFLVLQKNTLYTIILVINLPVLFIASPFSTLIWLTLISAALVLTHASIMDKPVIAAYSENV</sequence>
<evidence type="ECO:0000256" key="3">
    <source>
        <dbReference type="ARBA" id="ARBA00022989"/>
    </source>
</evidence>
<feature type="transmembrane region" description="Helical" evidence="5">
    <location>
        <begin position="90"/>
        <end position="108"/>
    </location>
</feature>
<reference evidence="8 9" key="1">
    <citation type="submission" date="2019-07" db="EMBL/GenBank/DDBJ databases">
        <authorList>
            <person name="Friedrich A."/>
            <person name="Schacherer J."/>
        </authorList>
    </citation>
    <scope>NUCLEOTIDE SEQUENCE [LARGE SCALE GENOMIC DNA]</scope>
</reference>
<dbReference type="PANTHER" id="PTHR19317:SF0">
    <property type="entry name" value="PRENYLATED RAB ACCEPTOR PROTEIN 1"/>
    <property type="match status" value="1"/>
</dbReference>
<dbReference type="Proteomes" id="UP000663131">
    <property type="component" value="Chromosome 9"/>
</dbReference>